<proteinExistence type="predicted"/>
<comment type="caution">
    <text evidence="2">The sequence shown here is derived from an EMBL/GenBank/DDBJ whole genome shotgun (WGS) entry which is preliminary data.</text>
</comment>
<gene>
    <name evidence="2" type="ORF">NB231_05135</name>
</gene>
<dbReference type="STRING" id="314278.NB231_05135"/>
<dbReference type="eggNOG" id="ENOG5033D7F">
    <property type="taxonomic scope" value="Bacteria"/>
</dbReference>
<keyword evidence="1" id="KW-0812">Transmembrane</keyword>
<name>A4BQB1_9GAMM</name>
<keyword evidence="1" id="KW-0472">Membrane</keyword>
<dbReference type="AlphaFoldDB" id="A4BQB1"/>
<feature type="transmembrane region" description="Helical" evidence="1">
    <location>
        <begin position="12"/>
        <end position="30"/>
    </location>
</feature>
<dbReference type="Proteomes" id="UP000003374">
    <property type="component" value="Unassembled WGS sequence"/>
</dbReference>
<dbReference type="HOGENOM" id="CLU_198988_0_0_6"/>
<sequence length="69" mass="7806">MINSCIKATRAFVEFAAGMAATFIILFAEIKDRSDDDRRVQDADMTGEMNYRTGRLDSGADPYGWYDED</sequence>
<organism evidence="2 3">
    <name type="scientific">Nitrococcus mobilis Nb-231</name>
    <dbReference type="NCBI Taxonomy" id="314278"/>
    <lineage>
        <taxon>Bacteria</taxon>
        <taxon>Pseudomonadati</taxon>
        <taxon>Pseudomonadota</taxon>
        <taxon>Gammaproteobacteria</taxon>
        <taxon>Chromatiales</taxon>
        <taxon>Ectothiorhodospiraceae</taxon>
        <taxon>Nitrococcus</taxon>
    </lineage>
</organism>
<dbReference type="EMBL" id="AAOF01000004">
    <property type="protein sequence ID" value="EAR22266.1"/>
    <property type="molecule type" value="Genomic_DNA"/>
</dbReference>
<dbReference type="RefSeq" id="WP_005000287.1">
    <property type="nucleotide sequence ID" value="NZ_CH672427.1"/>
</dbReference>
<evidence type="ECO:0000313" key="2">
    <source>
        <dbReference type="EMBL" id="EAR22266.1"/>
    </source>
</evidence>
<keyword evidence="1" id="KW-1133">Transmembrane helix</keyword>
<evidence type="ECO:0000256" key="1">
    <source>
        <dbReference type="SAM" id="Phobius"/>
    </source>
</evidence>
<keyword evidence="3" id="KW-1185">Reference proteome</keyword>
<protein>
    <submittedName>
        <fullName evidence="2">Uncharacterized protein</fullName>
    </submittedName>
</protein>
<dbReference type="OrthoDB" id="7063756at2"/>
<reference evidence="2 3" key="1">
    <citation type="submission" date="2006-02" db="EMBL/GenBank/DDBJ databases">
        <authorList>
            <person name="Waterbury J."/>
            <person name="Ferriera S."/>
            <person name="Johnson J."/>
            <person name="Kravitz S."/>
            <person name="Halpern A."/>
            <person name="Remington K."/>
            <person name="Beeson K."/>
            <person name="Tran B."/>
            <person name="Rogers Y.-H."/>
            <person name="Friedman R."/>
            <person name="Venter J.C."/>
        </authorList>
    </citation>
    <scope>NUCLEOTIDE SEQUENCE [LARGE SCALE GENOMIC DNA]</scope>
    <source>
        <strain evidence="2 3">Nb-231</strain>
    </source>
</reference>
<evidence type="ECO:0000313" key="3">
    <source>
        <dbReference type="Proteomes" id="UP000003374"/>
    </source>
</evidence>
<accession>A4BQB1</accession>